<organism evidence="2 3">
    <name type="scientific">Larsenimonas suaedae</name>
    <dbReference type="NCBI Taxonomy" id="1851019"/>
    <lineage>
        <taxon>Bacteria</taxon>
        <taxon>Pseudomonadati</taxon>
        <taxon>Pseudomonadota</taxon>
        <taxon>Gammaproteobacteria</taxon>
        <taxon>Oceanospirillales</taxon>
        <taxon>Halomonadaceae</taxon>
        <taxon>Larsenimonas</taxon>
    </lineage>
</organism>
<evidence type="ECO:0000313" key="3">
    <source>
        <dbReference type="Proteomes" id="UP001269375"/>
    </source>
</evidence>
<evidence type="ECO:0000256" key="1">
    <source>
        <dbReference type="SAM" id="MobiDB-lite"/>
    </source>
</evidence>
<comment type="caution">
    <text evidence="2">The sequence shown here is derived from an EMBL/GenBank/DDBJ whole genome shotgun (WGS) entry which is preliminary data.</text>
</comment>
<feature type="region of interest" description="Disordered" evidence="1">
    <location>
        <begin position="50"/>
        <end position="71"/>
    </location>
</feature>
<protein>
    <submittedName>
        <fullName evidence="2">Uncharacterized protein</fullName>
    </submittedName>
</protein>
<sequence>MSILLIRAGLSSFNFERLIRKPNSDLKSKKTALQSLEAASDEVRRILPNRAEMSTSDFSKKPRKTKPNQRLAHFILPGRLRRPRQRMRTLPTH</sequence>
<gene>
    <name evidence="2" type="ORF">QC825_14990</name>
</gene>
<evidence type="ECO:0000313" key="2">
    <source>
        <dbReference type="EMBL" id="MDR5897371.1"/>
    </source>
</evidence>
<name>A0ABU1GZ91_9GAMM</name>
<proteinExistence type="predicted"/>
<feature type="non-terminal residue" evidence="2">
    <location>
        <position position="93"/>
    </location>
</feature>
<dbReference type="RefSeq" id="WP_309619170.1">
    <property type="nucleotide sequence ID" value="NZ_JARWAO010000012.1"/>
</dbReference>
<reference evidence="2 3" key="1">
    <citation type="submission" date="2023-04" db="EMBL/GenBank/DDBJ databases">
        <title>A long-awaited taxogenomic arrangement of the family Halomonadaceae.</title>
        <authorList>
            <person name="De La Haba R."/>
            <person name="Chuvochina M."/>
            <person name="Wittouck S."/>
            <person name="Arahal D.R."/>
            <person name="Sanchez-Porro C."/>
            <person name="Hugenholtz P."/>
            <person name="Ventosa A."/>
        </authorList>
    </citation>
    <scope>NUCLEOTIDE SEQUENCE [LARGE SCALE GENOMIC DNA]</scope>
    <source>
        <strain evidence="2 3">DSM 22428</strain>
    </source>
</reference>
<keyword evidence="3" id="KW-1185">Reference proteome</keyword>
<dbReference type="EMBL" id="JARWAO010000012">
    <property type="protein sequence ID" value="MDR5897371.1"/>
    <property type="molecule type" value="Genomic_DNA"/>
</dbReference>
<dbReference type="Proteomes" id="UP001269375">
    <property type="component" value="Unassembled WGS sequence"/>
</dbReference>
<accession>A0ABU1GZ91</accession>